<dbReference type="GO" id="GO:0004321">
    <property type="term" value="F:fatty-acyl-CoA synthase activity"/>
    <property type="evidence" value="ECO:0007669"/>
    <property type="project" value="TreeGrafter"/>
</dbReference>
<dbReference type="InterPro" id="IPR000873">
    <property type="entry name" value="AMP-dep_synth/lig_dom"/>
</dbReference>
<comment type="caution">
    <text evidence="7">The sequence shown here is derived from an EMBL/GenBank/DDBJ whole genome shotgun (WGS) entry which is preliminary data.</text>
</comment>
<gene>
    <name evidence="7" type="ORF">ET996_04430</name>
</gene>
<accession>A0A4Q9KMA6</accession>
<evidence type="ECO:0000256" key="2">
    <source>
        <dbReference type="ARBA" id="ARBA00022598"/>
    </source>
</evidence>
<dbReference type="InterPro" id="IPR051087">
    <property type="entry name" value="Mitochondrial_ACSM"/>
</dbReference>
<evidence type="ECO:0000256" key="1">
    <source>
        <dbReference type="ARBA" id="ARBA00006432"/>
    </source>
</evidence>
<evidence type="ECO:0000259" key="6">
    <source>
        <dbReference type="Pfam" id="PF13193"/>
    </source>
</evidence>
<dbReference type="GO" id="GO:0006633">
    <property type="term" value="P:fatty acid biosynthetic process"/>
    <property type="evidence" value="ECO:0007669"/>
    <property type="project" value="TreeGrafter"/>
</dbReference>
<evidence type="ECO:0000256" key="4">
    <source>
        <dbReference type="ARBA" id="ARBA00022840"/>
    </source>
</evidence>
<keyword evidence="3" id="KW-0547">Nucleotide-binding</keyword>
<dbReference type="InterPro" id="IPR045851">
    <property type="entry name" value="AMP-bd_C_sf"/>
</dbReference>
<dbReference type="GO" id="GO:0005524">
    <property type="term" value="F:ATP binding"/>
    <property type="evidence" value="ECO:0007669"/>
    <property type="project" value="UniProtKB-KW"/>
</dbReference>
<comment type="similarity">
    <text evidence="1">Belongs to the ATP-dependent AMP-binding enzyme family.</text>
</comment>
<feature type="domain" description="AMP-binding enzyme C-terminal" evidence="6">
    <location>
        <begin position="471"/>
        <end position="549"/>
    </location>
</feature>
<evidence type="ECO:0000313" key="8">
    <source>
        <dbReference type="Proteomes" id="UP000291933"/>
    </source>
</evidence>
<dbReference type="GO" id="GO:0016405">
    <property type="term" value="F:CoA-ligase activity"/>
    <property type="evidence" value="ECO:0007669"/>
    <property type="project" value="UniProtKB-ARBA"/>
</dbReference>
<dbReference type="Pfam" id="PF00501">
    <property type="entry name" value="AMP-binding"/>
    <property type="match status" value="1"/>
</dbReference>
<dbReference type="Proteomes" id="UP000291933">
    <property type="component" value="Unassembled WGS sequence"/>
</dbReference>
<keyword evidence="2" id="KW-0436">Ligase</keyword>
<sequence>MSYTGRPATAATDAVRRARDFVLTHAYDYDALRDGFAWPELDAFNFGLEWFDVVAGEHPDRVAVKIVEDDLTETQVSYGELARRSDQVANWLVSLGMRRGDTMIVMLHNTIELWEILLGLTKMGGVAIPTSTLLSDTDLAWRIDTAKARFTIAPHDLVAKFGRVAGDVVNIGISAHGSTNGLPEGWVHYDEAATASDVFTPDAPTRADETCLLYFTSGTTSRPKLVEHTHVSYPVGHLSTMYWLGVRPGDVHLNISSPGWGKHAWSNFYSPFLAQATVFIFNYGRFHADTLMQIMDTHEVSSFCAPPTVWRMLIQADLTRLHRPPRELVGAGEALNPEVINKVREAWGNTIRDGYGQTEMTCCVGNGPGQPIRVGAMGRPTPGYTVALLDTVTDAPLDGPGEGEICLDLSVTNIALMKGYYGDEAMTAEACRHGYYHTGDIGSRDADGYITYVGRADDVFKASDYKISPFELESALITHPAVAECAVVASPDEVRGNVPKAYVVLAAGQVPGPDAARAIFAHARENLNGYQLVRILEFSEALPKTVSAKIRRVELRNAEAARAASGVAEGQFFYRDFR</sequence>
<dbReference type="OrthoDB" id="9803968at2"/>
<dbReference type="GO" id="GO:0006637">
    <property type="term" value="P:acyl-CoA metabolic process"/>
    <property type="evidence" value="ECO:0007669"/>
    <property type="project" value="TreeGrafter"/>
</dbReference>
<dbReference type="AlphaFoldDB" id="A0A4Q9KMA6"/>
<protein>
    <submittedName>
        <fullName evidence="7">AMP-dependent synthetase</fullName>
    </submittedName>
</protein>
<dbReference type="Gene3D" id="3.30.300.30">
    <property type="match status" value="1"/>
</dbReference>
<name>A0A4Q9KMA6_PROTD</name>
<proteinExistence type="inferred from homology"/>
<dbReference type="Pfam" id="PF13193">
    <property type="entry name" value="AMP-binding_C"/>
    <property type="match status" value="1"/>
</dbReference>
<dbReference type="Gene3D" id="3.40.50.12780">
    <property type="entry name" value="N-terminal domain of ligase-like"/>
    <property type="match status" value="1"/>
</dbReference>
<dbReference type="PANTHER" id="PTHR43605">
    <property type="entry name" value="ACYL-COENZYME A SYNTHETASE"/>
    <property type="match status" value="1"/>
</dbReference>
<dbReference type="PROSITE" id="PS00455">
    <property type="entry name" value="AMP_BINDING"/>
    <property type="match status" value="1"/>
</dbReference>
<evidence type="ECO:0000313" key="7">
    <source>
        <dbReference type="EMBL" id="TBT95696.1"/>
    </source>
</evidence>
<dbReference type="SUPFAM" id="SSF56801">
    <property type="entry name" value="Acetyl-CoA synthetase-like"/>
    <property type="match status" value="1"/>
</dbReference>
<dbReference type="RefSeq" id="WP_131171348.1">
    <property type="nucleotide sequence ID" value="NZ_FXTL01000003.1"/>
</dbReference>
<dbReference type="InterPro" id="IPR042099">
    <property type="entry name" value="ANL_N_sf"/>
</dbReference>
<feature type="domain" description="AMP-dependent synthetase/ligase" evidence="5">
    <location>
        <begin position="52"/>
        <end position="421"/>
    </location>
</feature>
<keyword evidence="4" id="KW-0067">ATP-binding</keyword>
<evidence type="ECO:0000256" key="3">
    <source>
        <dbReference type="ARBA" id="ARBA00022741"/>
    </source>
</evidence>
<dbReference type="PANTHER" id="PTHR43605:SF10">
    <property type="entry name" value="ACYL-COA SYNTHETASE MEDIUM CHAIN FAMILY MEMBER 3"/>
    <property type="match status" value="1"/>
</dbReference>
<evidence type="ECO:0000259" key="5">
    <source>
        <dbReference type="Pfam" id="PF00501"/>
    </source>
</evidence>
<dbReference type="InterPro" id="IPR025110">
    <property type="entry name" value="AMP-bd_C"/>
</dbReference>
<reference evidence="7 8" key="1">
    <citation type="submission" date="2019-01" db="EMBL/GenBank/DDBJ databases">
        <title>Lactibacter flavus gen. nov., sp. nov., a novel bacterium of the family Propionibacteriaceae isolated from raw milk and dairy products.</title>
        <authorList>
            <person name="Huptas C."/>
            <person name="Wenning M."/>
            <person name="Breitenwieser F."/>
            <person name="Doll E."/>
            <person name="Von Neubeck M."/>
            <person name="Busse H.-J."/>
            <person name="Scherer S."/>
        </authorList>
    </citation>
    <scope>NUCLEOTIDE SEQUENCE [LARGE SCALE GENOMIC DNA]</scope>
    <source>
        <strain evidence="7 8">DSM 22130</strain>
    </source>
</reference>
<dbReference type="EMBL" id="SDMR01000003">
    <property type="protein sequence ID" value="TBT95696.1"/>
    <property type="molecule type" value="Genomic_DNA"/>
</dbReference>
<keyword evidence="8" id="KW-1185">Reference proteome</keyword>
<dbReference type="InterPro" id="IPR020845">
    <property type="entry name" value="AMP-binding_CS"/>
</dbReference>
<dbReference type="GO" id="GO:0015645">
    <property type="term" value="F:fatty acid ligase activity"/>
    <property type="evidence" value="ECO:0007669"/>
    <property type="project" value="TreeGrafter"/>
</dbReference>
<organism evidence="7 8">
    <name type="scientific">Propioniciclava tarda</name>
    <dbReference type="NCBI Taxonomy" id="433330"/>
    <lineage>
        <taxon>Bacteria</taxon>
        <taxon>Bacillati</taxon>
        <taxon>Actinomycetota</taxon>
        <taxon>Actinomycetes</taxon>
        <taxon>Propionibacteriales</taxon>
        <taxon>Propionibacteriaceae</taxon>
        <taxon>Propioniciclava</taxon>
    </lineage>
</organism>